<proteinExistence type="predicted"/>
<accession>A0ABR8CZQ8</accession>
<keyword evidence="2" id="KW-1185">Reference proteome</keyword>
<sequence>MSILYFVNSQETQVTDYRNKKIENSCVSFIFCGSVHRARGRLISCTFFLAAGGDALPNLRNNQLSSL</sequence>
<dbReference type="RefSeq" id="WP_190466840.1">
    <property type="nucleotide sequence ID" value="NZ_JACJSG010000003.1"/>
</dbReference>
<organism evidence="1 2">
    <name type="scientific">Anabaena azotica FACHB-119</name>
    <dbReference type="NCBI Taxonomy" id="947527"/>
    <lineage>
        <taxon>Bacteria</taxon>
        <taxon>Bacillati</taxon>
        <taxon>Cyanobacteriota</taxon>
        <taxon>Cyanophyceae</taxon>
        <taxon>Nostocales</taxon>
        <taxon>Nostocaceae</taxon>
        <taxon>Anabaena</taxon>
        <taxon>Anabaena azotica</taxon>
    </lineage>
</organism>
<dbReference type="EMBL" id="JACJSG010000003">
    <property type="protein sequence ID" value="MBD2499631.1"/>
    <property type="molecule type" value="Genomic_DNA"/>
</dbReference>
<protein>
    <submittedName>
        <fullName evidence="1">Uncharacterized protein</fullName>
    </submittedName>
</protein>
<evidence type="ECO:0000313" key="1">
    <source>
        <dbReference type="EMBL" id="MBD2499631.1"/>
    </source>
</evidence>
<comment type="caution">
    <text evidence="1">The sequence shown here is derived from an EMBL/GenBank/DDBJ whole genome shotgun (WGS) entry which is preliminary data.</text>
</comment>
<name>A0ABR8CZQ8_9NOST</name>
<reference evidence="1 2" key="1">
    <citation type="journal article" date="2020" name="ISME J.">
        <title>Comparative genomics reveals insights into cyanobacterial evolution and habitat adaptation.</title>
        <authorList>
            <person name="Chen M.Y."/>
            <person name="Teng W.K."/>
            <person name="Zhao L."/>
            <person name="Hu C.X."/>
            <person name="Zhou Y.K."/>
            <person name="Han B.P."/>
            <person name="Song L.R."/>
            <person name="Shu W.S."/>
        </authorList>
    </citation>
    <scope>NUCLEOTIDE SEQUENCE [LARGE SCALE GENOMIC DNA]</scope>
    <source>
        <strain evidence="1 2">FACHB-119</strain>
    </source>
</reference>
<dbReference type="Proteomes" id="UP000661112">
    <property type="component" value="Unassembled WGS sequence"/>
</dbReference>
<gene>
    <name evidence="1" type="ORF">H6G83_03180</name>
</gene>
<evidence type="ECO:0000313" key="2">
    <source>
        <dbReference type="Proteomes" id="UP000661112"/>
    </source>
</evidence>